<dbReference type="PANTHER" id="PTHR31424">
    <property type="entry name" value="PROTEIN CBG23806"/>
    <property type="match status" value="1"/>
</dbReference>
<evidence type="ECO:0000313" key="1">
    <source>
        <dbReference type="EMBL" id="CAG8787937.1"/>
    </source>
</evidence>
<organism evidence="1 2">
    <name type="scientific">Dentiscutata erythropus</name>
    <dbReference type="NCBI Taxonomy" id="1348616"/>
    <lineage>
        <taxon>Eukaryota</taxon>
        <taxon>Fungi</taxon>
        <taxon>Fungi incertae sedis</taxon>
        <taxon>Mucoromycota</taxon>
        <taxon>Glomeromycotina</taxon>
        <taxon>Glomeromycetes</taxon>
        <taxon>Diversisporales</taxon>
        <taxon>Gigasporaceae</taxon>
        <taxon>Dentiscutata</taxon>
    </lineage>
</organism>
<feature type="non-terminal residue" evidence="1">
    <location>
        <position position="193"/>
    </location>
</feature>
<reference evidence="1" key="1">
    <citation type="submission" date="2021-06" db="EMBL/GenBank/DDBJ databases">
        <authorList>
            <person name="Kallberg Y."/>
            <person name="Tangrot J."/>
            <person name="Rosling A."/>
        </authorList>
    </citation>
    <scope>NUCLEOTIDE SEQUENCE</scope>
    <source>
        <strain evidence="1">MA453B</strain>
    </source>
</reference>
<feature type="non-terminal residue" evidence="1">
    <location>
        <position position="1"/>
    </location>
</feature>
<dbReference type="Proteomes" id="UP000789405">
    <property type="component" value="Unassembled WGS sequence"/>
</dbReference>
<name>A0A9N9JP43_9GLOM</name>
<dbReference type="PANTHER" id="PTHR31424:SF5">
    <property type="entry name" value="APPLE DOMAIN-CONTAINING PROTEIN"/>
    <property type="match status" value="1"/>
</dbReference>
<dbReference type="EMBL" id="CAJVPY010025235">
    <property type="protein sequence ID" value="CAG8787937.1"/>
    <property type="molecule type" value="Genomic_DNA"/>
</dbReference>
<accession>A0A9N9JP43</accession>
<keyword evidence="2" id="KW-1185">Reference proteome</keyword>
<dbReference type="OrthoDB" id="2445417at2759"/>
<proteinExistence type="predicted"/>
<gene>
    <name evidence="1" type="ORF">DERYTH_LOCUS20800</name>
</gene>
<dbReference type="AlphaFoldDB" id="A0A9N9JP43"/>
<evidence type="ECO:0000313" key="2">
    <source>
        <dbReference type="Proteomes" id="UP000789405"/>
    </source>
</evidence>
<comment type="caution">
    <text evidence="1">The sequence shown here is derived from an EMBL/GenBank/DDBJ whole genome shotgun (WGS) entry which is preliminary data.</text>
</comment>
<protein>
    <submittedName>
        <fullName evidence="1">11864_t:CDS:1</fullName>
    </submittedName>
</protein>
<sequence length="193" mass="22505">MISVYPVQINFLAPNGAYRLLKDFLNVLISKLAYGNSSVLKIRDVVHIKLSRDGRQVDKHHNYIIFTACILNQHEAVLSPLSQHCIFLYTGIEQYESLLQAFNFLIKELLTLRIIDLNNNHWPIEFWFDANQQFISLVLGVKGPTTTYFCLYCNCKNTDHWNIDLDYKNFCNTLGRKNLNLLPFLKNQYCIPD</sequence>